<evidence type="ECO:0000256" key="18">
    <source>
        <dbReference type="ARBA" id="ARBA00041418"/>
    </source>
</evidence>
<evidence type="ECO:0000256" key="12">
    <source>
        <dbReference type="ARBA" id="ARBA00023306"/>
    </source>
</evidence>
<dbReference type="PANTHER" id="PTHR30474:SF2">
    <property type="entry name" value="PEPTIDOGLYCAN GLYCOSYLTRANSFERASE FTSW-RELATED"/>
    <property type="match status" value="1"/>
</dbReference>
<dbReference type="GO" id="GO:0008360">
    <property type="term" value="P:regulation of cell shape"/>
    <property type="evidence" value="ECO:0007669"/>
    <property type="project" value="UniProtKB-KW"/>
</dbReference>
<evidence type="ECO:0000256" key="20">
    <source>
        <dbReference type="ARBA" id="ARBA00049902"/>
    </source>
</evidence>
<evidence type="ECO:0000256" key="10">
    <source>
        <dbReference type="ARBA" id="ARBA00022989"/>
    </source>
</evidence>
<evidence type="ECO:0000256" key="16">
    <source>
        <dbReference type="ARBA" id="ARBA00038053"/>
    </source>
</evidence>
<feature type="transmembrane region" description="Helical" evidence="21">
    <location>
        <begin position="179"/>
        <end position="196"/>
    </location>
</feature>
<keyword evidence="13" id="KW-0961">Cell wall biogenesis/degradation</keyword>
<evidence type="ECO:0000256" key="2">
    <source>
        <dbReference type="ARBA" id="ARBA00004752"/>
    </source>
</evidence>
<proteinExistence type="inferred from homology"/>
<dbReference type="GO" id="GO:0009252">
    <property type="term" value="P:peptidoglycan biosynthetic process"/>
    <property type="evidence" value="ECO:0007669"/>
    <property type="project" value="UniProtKB-KW"/>
</dbReference>
<keyword evidence="11 21" id="KW-0472">Membrane</keyword>
<feature type="transmembrane region" description="Helical" evidence="21">
    <location>
        <begin position="61"/>
        <end position="79"/>
    </location>
</feature>
<feature type="transmembrane region" description="Helical" evidence="21">
    <location>
        <begin position="203"/>
        <end position="225"/>
    </location>
</feature>
<dbReference type="GO" id="GO:0008955">
    <property type="term" value="F:peptidoglycan glycosyltransferase activity"/>
    <property type="evidence" value="ECO:0007669"/>
    <property type="project" value="UniProtKB-EC"/>
</dbReference>
<feature type="transmembrane region" description="Helical" evidence="21">
    <location>
        <begin position="351"/>
        <end position="373"/>
    </location>
</feature>
<evidence type="ECO:0000313" key="22">
    <source>
        <dbReference type="EMBL" id="MBL6811259.1"/>
    </source>
</evidence>
<comment type="similarity">
    <text evidence="16">Belongs to the SEDS family. FtsW subfamily.</text>
</comment>
<evidence type="ECO:0000256" key="5">
    <source>
        <dbReference type="ARBA" id="ARBA00022676"/>
    </source>
</evidence>
<evidence type="ECO:0000256" key="21">
    <source>
        <dbReference type="SAM" id="Phobius"/>
    </source>
</evidence>
<comment type="subcellular location">
    <subcellularLocation>
        <location evidence="1">Cell membrane</location>
        <topology evidence="1">Multi-pass membrane protein</topology>
    </subcellularLocation>
</comment>
<dbReference type="PANTHER" id="PTHR30474">
    <property type="entry name" value="CELL CYCLE PROTEIN"/>
    <property type="match status" value="1"/>
</dbReference>
<dbReference type="InterPro" id="IPR013437">
    <property type="entry name" value="FtsW"/>
</dbReference>
<evidence type="ECO:0000256" key="15">
    <source>
        <dbReference type="ARBA" id="ARBA00033270"/>
    </source>
</evidence>
<gene>
    <name evidence="22" type="primary">ftsW</name>
    <name evidence="22" type="ORF">ISQ63_00055</name>
</gene>
<keyword evidence="9" id="KW-0573">Peptidoglycan synthesis</keyword>
<dbReference type="GO" id="GO:0015648">
    <property type="term" value="F:lipid-linked peptidoglycan transporter activity"/>
    <property type="evidence" value="ECO:0007669"/>
    <property type="project" value="TreeGrafter"/>
</dbReference>
<comment type="catalytic activity">
    <reaction evidence="20">
        <text>[GlcNAc-(1-&gt;4)-Mur2Ac(oyl-L-Ala-gamma-D-Glu-L-Lys-D-Ala-D-Ala)](n)-di-trans,octa-cis-undecaprenyl diphosphate + beta-D-GlcNAc-(1-&gt;4)-Mur2Ac(oyl-L-Ala-gamma-D-Glu-L-Lys-D-Ala-D-Ala)-di-trans,octa-cis-undecaprenyl diphosphate = [GlcNAc-(1-&gt;4)-Mur2Ac(oyl-L-Ala-gamma-D-Glu-L-Lys-D-Ala-D-Ala)](n+1)-di-trans,octa-cis-undecaprenyl diphosphate + di-trans,octa-cis-undecaprenyl diphosphate + H(+)</text>
        <dbReference type="Rhea" id="RHEA:23708"/>
        <dbReference type="Rhea" id="RHEA-COMP:9602"/>
        <dbReference type="Rhea" id="RHEA-COMP:9603"/>
        <dbReference type="ChEBI" id="CHEBI:15378"/>
        <dbReference type="ChEBI" id="CHEBI:58405"/>
        <dbReference type="ChEBI" id="CHEBI:60033"/>
        <dbReference type="ChEBI" id="CHEBI:78435"/>
        <dbReference type="EC" id="2.4.99.28"/>
    </reaction>
</comment>
<keyword evidence="4" id="KW-0132">Cell division</keyword>
<dbReference type="GO" id="GO:0005886">
    <property type="term" value="C:plasma membrane"/>
    <property type="evidence" value="ECO:0007669"/>
    <property type="project" value="UniProtKB-SubCell"/>
</dbReference>
<comment type="caution">
    <text evidence="22">The sequence shown here is derived from an EMBL/GenBank/DDBJ whole genome shotgun (WGS) entry which is preliminary data.</text>
</comment>
<feature type="transmembrane region" description="Helical" evidence="21">
    <location>
        <begin position="156"/>
        <end position="173"/>
    </location>
</feature>
<dbReference type="AlphaFoldDB" id="A0A937HYX7"/>
<evidence type="ECO:0000256" key="14">
    <source>
        <dbReference type="ARBA" id="ARBA00032370"/>
    </source>
</evidence>
<evidence type="ECO:0000256" key="13">
    <source>
        <dbReference type="ARBA" id="ARBA00023316"/>
    </source>
</evidence>
<feature type="transmembrane region" description="Helical" evidence="21">
    <location>
        <begin position="122"/>
        <end position="144"/>
    </location>
</feature>
<evidence type="ECO:0000256" key="11">
    <source>
        <dbReference type="ARBA" id="ARBA00023136"/>
    </source>
</evidence>
<dbReference type="GO" id="GO:0051301">
    <property type="term" value="P:cell division"/>
    <property type="evidence" value="ECO:0007669"/>
    <property type="project" value="UniProtKB-KW"/>
</dbReference>
<evidence type="ECO:0000256" key="8">
    <source>
        <dbReference type="ARBA" id="ARBA00022960"/>
    </source>
</evidence>
<evidence type="ECO:0000256" key="4">
    <source>
        <dbReference type="ARBA" id="ARBA00022618"/>
    </source>
</evidence>
<protein>
    <recommendedName>
        <fullName evidence="17">Probable peptidoglycan glycosyltransferase FtsW</fullName>
        <ecNumber evidence="19">2.4.99.28</ecNumber>
    </recommendedName>
    <alternativeName>
        <fullName evidence="18">Cell division protein FtsW</fullName>
    </alternativeName>
    <alternativeName>
        <fullName evidence="15">Cell wall polymerase</fullName>
    </alternativeName>
    <alternativeName>
        <fullName evidence="14">Peptidoglycan polymerase</fullName>
    </alternativeName>
</protein>
<keyword evidence="8" id="KW-0133">Cell shape</keyword>
<dbReference type="EMBL" id="JADHQC010000001">
    <property type="protein sequence ID" value="MBL6811259.1"/>
    <property type="molecule type" value="Genomic_DNA"/>
</dbReference>
<feature type="transmembrane region" description="Helical" evidence="21">
    <location>
        <begin position="286"/>
        <end position="307"/>
    </location>
</feature>
<feature type="transmembrane region" description="Helical" evidence="21">
    <location>
        <begin position="319"/>
        <end position="339"/>
    </location>
</feature>
<evidence type="ECO:0000313" key="23">
    <source>
        <dbReference type="Proteomes" id="UP000744438"/>
    </source>
</evidence>
<dbReference type="NCBIfam" id="TIGR02614">
    <property type="entry name" value="ftsW"/>
    <property type="match status" value="1"/>
</dbReference>
<feature type="transmembrane region" description="Helical" evidence="21">
    <location>
        <begin position="91"/>
        <end position="110"/>
    </location>
</feature>
<accession>A0A937HYX7</accession>
<evidence type="ECO:0000256" key="6">
    <source>
        <dbReference type="ARBA" id="ARBA00022679"/>
    </source>
</evidence>
<keyword evidence="3" id="KW-1003">Cell membrane</keyword>
<keyword evidence="10 21" id="KW-1133">Transmembrane helix</keyword>
<name>A0A937HYX7_9GAMM</name>
<evidence type="ECO:0000256" key="9">
    <source>
        <dbReference type="ARBA" id="ARBA00022984"/>
    </source>
</evidence>
<dbReference type="InterPro" id="IPR001182">
    <property type="entry name" value="FtsW/RodA"/>
</dbReference>
<evidence type="ECO:0000256" key="1">
    <source>
        <dbReference type="ARBA" id="ARBA00004651"/>
    </source>
</evidence>
<keyword evidence="7 21" id="KW-0812">Transmembrane</keyword>
<sequence>MPKFKYQSTLQRIFLGKHDRSLSFTDIDIPMLFISTFLLFFGIVMVTSVSLPLTSGSFNMTLSHIQKIFIAFVFALFAFRMPISFWQKNSIYFLLFSLILLILVFVPFIGKEVNGAFRWIRILGFSFQPSELMKFSLIIYISSYCIRKYDEFREEWLGFFKPVFLISLSILLILLEPDLGSSAVIFIVSFSILFIAGAPLKHLISIFIVGLLTFIGLIFTASYRIKRIMGYLDPWNNEFAEQLRASLSAISNGQWFGVGIGNSQMKEGFLSDAQTDFIFAIITEELGIFFSLVLILAFSYLVFRCFMIGRYARQNDYTFGSLVSYGTGVLIALHVFINIGVSTGLLPTKGITLPLISFGGSNLMLMFVLIALLQKIKIEVNFSNKVSV</sequence>
<organism evidence="22 23">
    <name type="scientific">SAR86 cluster bacterium</name>
    <dbReference type="NCBI Taxonomy" id="2030880"/>
    <lineage>
        <taxon>Bacteria</taxon>
        <taxon>Pseudomonadati</taxon>
        <taxon>Pseudomonadota</taxon>
        <taxon>Gammaproteobacteria</taxon>
        <taxon>SAR86 cluster</taxon>
    </lineage>
</organism>
<evidence type="ECO:0000256" key="3">
    <source>
        <dbReference type="ARBA" id="ARBA00022475"/>
    </source>
</evidence>
<keyword evidence="12" id="KW-0131">Cell cycle</keyword>
<dbReference type="GO" id="GO:0071555">
    <property type="term" value="P:cell wall organization"/>
    <property type="evidence" value="ECO:0007669"/>
    <property type="project" value="UniProtKB-KW"/>
</dbReference>
<dbReference type="Pfam" id="PF01098">
    <property type="entry name" value="FTSW_RODA_SPOVE"/>
    <property type="match status" value="1"/>
</dbReference>
<dbReference type="Proteomes" id="UP000744438">
    <property type="component" value="Unassembled WGS sequence"/>
</dbReference>
<dbReference type="EC" id="2.4.99.28" evidence="19"/>
<keyword evidence="6" id="KW-0808">Transferase</keyword>
<feature type="transmembrane region" description="Helical" evidence="21">
    <location>
        <begin position="29"/>
        <end position="49"/>
    </location>
</feature>
<keyword evidence="5" id="KW-0328">Glycosyltransferase</keyword>
<evidence type="ECO:0000256" key="7">
    <source>
        <dbReference type="ARBA" id="ARBA00022692"/>
    </source>
</evidence>
<comment type="pathway">
    <text evidence="2">Cell wall biogenesis; peptidoglycan biosynthesis.</text>
</comment>
<dbReference type="GO" id="GO:0032153">
    <property type="term" value="C:cell division site"/>
    <property type="evidence" value="ECO:0007669"/>
    <property type="project" value="TreeGrafter"/>
</dbReference>
<reference evidence="22" key="1">
    <citation type="submission" date="2020-10" db="EMBL/GenBank/DDBJ databases">
        <title>Microbiome of the Black Sea water column analyzed by genome centric metagenomics.</title>
        <authorList>
            <person name="Cabello-Yeves P.J."/>
            <person name="Callieri C."/>
            <person name="Picazo A."/>
            <person name="Mehrshad M."/>
            <person name="Haro-Moreno J.M."/>
            <person name="Roda-Garcia J."/>
            <person name="Dzembekova N."/>
            <person name="Slabakova V."/>
            <person name="Slabakova N."/>
            <person name="Moncheva S."/>
            <person name="Rodriguez-Valera F."/>
        </authorList>
    </citation>
    <scope>NUCLEOTIDE SEQUENCE</scope>
    <source>
        <strain evidence="22">BS307-5m-G49</strain>
    </source>
</reference>
<evidence type="ECO:0000256" key="17">
    <source>
        <dbReference type="ARBA" id="ARBA00041185"/>
    </source>
</evidence>
<evidence type="ECO:0000256" key="19">
    <source>
        <dbReference type="ARBA" id="ARBA00044770"/>
    </source>
</evidence>